<evidence type="ECO:0000313" key="3">
    <source>
        <dbReference type="Proteomes" id="UP000236735"/>
    </source>
</evidence>
<evidence type="ECO:0008006" key="4">
    <source>
        <dbReference type="Google" id="ProtNLM"/>
    </source>
</evidence>
<gene>
    <name evidence="2" type="ORF">SAMN05216354_1579</name>
</gene>
<dbReference type="EMBL" id="FNUV01000003">
    <property type="protein sequence ID" value="SEF76526.1"/>
    <property type="molecule type" value="Genomic_DNA"/>
</dbReference>
<dbReference type="Pfam" id="PF10677">
    <property type="entry name" value="DUF2490"/>
    <property type="match status" value="1"/>
</dbReference>
<accession>A0A1H5UND5</accession>
<feature type="signal peptide" evidence="1">
    <location>
        <begin position="1"/>
        <end position="22"/>
    </location>
</feature>
<reference evidence="2 3" key="1">
    <citation type="submission" date="2016-10" db="EMBL/GenBank/DDBJ databases">
        <authorList>
            <person name="de Groot N.N."/>
        </authorList>
    </citation>
    <scope>NUCLEOTIDE SEQUENCE [LARGE SCALE GENOMIC DNA]</scope>
    <source>
        <strain evidence="2 3">AR32</strain>
    </source>
</reference>
<dbReference type="SUPFAM" id="SSF56925">
    <property type="entry name" value="OMPA-like"/>
    <property type="match status" value="1"/>
</dbReference>
<dbReference type="AlphaFoldDB" id="A0A1H5UND5"/>
<evidence type="ECO:0000256" key="1">
    <source>
        <dbReference type="SAM" id="SignalP"/>
    </source>
</evidence>
<dbReference type="Proteomes" id="UP000236735">
    <property type="component" value="Unassembled WGS sequence"/>
</dbReference>
<keyword evidence="1" id="KW-0732">Signal</keyword>
<dbReference type="RefSeq" id="WP_103915595.1">
    <property type="nucleotide sequence ID" value="NZ_FNUV01000003.1"/>
</dbReference>
<name>A0A1H5UND5_XYLRU</name>
<organism evidence="2 3">
    <name type="scientific">Xylanibacter ruminicola</name>
    <name type="common">Prevotella ruminicola</name>
    <dbReference type="NCBI Taxonomy" id="839"/>
    <lineage>
        <taxon>Bacteria</taxon>
        <taxon>Pseudomonadati</taxon>
        <taxon>Bacteroidota</taxon>
        <taxon>Bacteroidia</taxon>
        <taxon>Bacteroidales</taxon>
        <taxon>Prevotellaceae</taxon>
        <taxon>Xylanibacter</taxon>
    </lineage>
</organism>
<evidence type="ECO:0000313" key="2">
    <source>
        <dbReference type="EMBL" id="SEF76526.1"/>
    </source>
</evidence>
<sequence>MNRQRLLIGLSLIIFYSSFCFAQSDDFGLDFTLEAEKKLNKQWSLNLEGELRTRDDASTNDRWSVGVGADYKLAKWLKASAGYTLLYDNNVKISYYNATDEAVLDGDAEVGEPKKCAKYWGTRHRFSVSLTASQKFGDWKFSLRERWQYTYRPEYTVDERWSYLTKSYDGKAHTYDGKGKNVLRSRLQIEYDKKGLALTPYANVELFNAWSLQKVRYTAGVDWKLSKQHSLGAFYRYQSVNTDDDDNEPNRHLIGISYKFKF</sequence>
<dbReference type="InterPro" id="IPR019619">
    <property type="entry name" value="DUF2490"/>
</dbReference>
<dbReference type="SUPFAM" id="SSF56935">
    <property type="entry name" value="Porins"/>
    <property type="match status" value="1"/>
</dbReference>
<protein>
    <recommendedName>
        <fullName evidence="4">DUF2490 domain-containing protein</fullName>
    </recommendedName>
</protein>
<dbReference type="InterPro" id="IPR011250">
    <property type="entry name" value="OMP/PagP_B-barrel"/>
</dbReference>
<feature type="chain" id="PRO_5009286348" description="DUF2490 domain-containing protein" evidence="1">
    <location>
        <begin position="23"/>
        <end position="262"/>
    </location>
</feature>
<proteinExistence type="predicted"/>